<evidence type="ECO:0008006" key="5">
    <source>
        <dbReference type="Google" id="ProtNLM"/>
    </source>
</evidence>
<name>A0A398D0M5_9BACT</name>
<dbReference type="EMBL" id="QXIU01000131">
    <property type="protein sequence ID" value="RIE10871.1"/>
    <property type="molecule type" value="Genomic_DNA"/>
</dbReference>
<dbReference type="OrthoDB" id="9808358at2"/>
<sequence length="224" mass="24294">MKLLWRIGLVAVAVLVVYWFSVPAARVLVRADSWEAPIVDQVWRSRPQGLLMLLNRASVVDRLEGLPVSDVTIMRERPWNATVAVDIADPDVVIRQGSKLAAVFLKTGAAYTITKASKSWNMVDVSGFPLASPAFLSASLEYAPLCCQLMQHRNQLAIMGMSLSSSMGLAVRLKDGKTLIFGDSANGASKIERGIAVLAMPAFKGKKVTIDLRFDGQAVIPEAP</sequence>
<accession>A0A398D0M5</accession>
<comment type="caution">
    <text evidence="1">The sequence shown here is derived from an EMBL/GenBank/DDBJ whole genome shotgun (WGS) entry which is preliminary data.</text>
</comment>
<organism evidence="1 3">
    <name type="scientific">Candidatus Cryosericum odellii</name>
    <dbReference type="NCBI Taxonomy" id="2290917"/>
    <lineage>
        <taxon>Bacteria</taxon>
        <taxon>Pseudomonadati</taxon>
        <taxon>Caldisericota/Cryosericota group</taxon>
        <taxon>Candidatus Cryosericota</taxon>
        <taxon>Candidatus Cryosericia</taxon>
        <taxon>Candidatus Cryosericales</taxon>
        <taxon>Candidatus Cryosericaceae</taxon>
        <taxon>Candidatus Cryosericum</taxon>
    </lineage>
</organism>
<proteinExistence type="predicted"/>
<keyword evidence="3" id="KW-1185">Reference proteome</keyword>
<reference evidence="3 4" key="1">
    <citation type="submission" date="2018-09" db="EMBL/GenBank/DDBJ databases">
        <title>Discovery and Ecogenomic Context for Candidatus Cryosericales, a Global Caldiserica Order Active in Thawing Permafrost.</title>
        <authorList>
            <person name="Martinez M.A."/>
            <person name="Woodcroft B.J."/>
            <person name="Ignacio Espinoza J.C."/>
            <person name="Zayed A."/>
            <person name="Singleton C.M."/>
            <person name="Boyd J."/>
            <person name="Li Y.-F."/>
            <person name="Purvine S."/>
            <person name="Maughan H."/>
            <person name="Hodgkins S.B."/>
            <person name="Anderson D."/>
            <person name="Sederholm M."/>
            <person name="Temperton B."/>
            <person name="Saleska S.R."/>
            <person name="Tyson G.W."/>
            <person name="Rich V.I."/>
        </authorList>
    </citation>
    <scope>NUCLEOTIDE SEQUENCE [LARGE SCALE GENOMIC DNA]</scope>
    <source>
        <strain evidence="2 4">SMC5</strain>
        <strain evidence="1 3">SMC6</strain>
    </source>
</reference>
<evidence type="ECO:0000313" key="3">
    <source>
        <dbReference type="Proteomes" id="UP000266260"/>
    </source>
</evidence>
<dbReference type="RefSeq" id="WP_119119914.1">
    <property type="nucleotide sequence ID" value="NZ_QXIT01000085.1"/>
</dbReference>
<dbReference type="Proteomes" id="UP000266489">
    <property type="component" value="Unassembled WGS sequence"/>
</dbReference>
<dbReference type="AlphaFoldDB" id="A0A398D0M5"/>
<dbReference type="EMBL" id="QXIT01000085">
    <property type="protein sequence ID" value="RIE08060.1"/>
    <property type="molecule type" value="Genomic_DNA"/>
</dbReference>
<protein>
    <recommendedName>
        <fullName evidence="5">FtsQ-type POTRA domain-containing protein</fullName>
    </recommendedName>
</protein>
<dbReference type="Proteomes" id="UP000266260">
    <property type="component" value="Unassembled WGS sequence"/>
</dbReference>
<accession>A0A398DIL3</accession>
<gene>
    <name evidence="2" type="ORF">SMC5_05500</name>
    <name evidence="1" type="ORF">SMC6_04915</name>
</gene>
<evidence type="ECO:0000313" key="4">
    <source>
        <dbReference type="Proteomes" id="UP000266489"/>
    </source>
</evidence>
<evidence type="ECO:0000313" key="2">
    <source>
        <dbReference type="EMBL" id="RIE10871.1"/>
    </source>
</evidence>
<evidence type="ECO:0000313" key="1">
    <source>
        <dbReference type="EMBL" id="RIE08060.1"/>
    </source>
</evidence>